<gene>
    <name evidence="7" type="ORF">B0I18_10537</name>
</gene>
<evidence type="ECO:0000313" key="7">
    <source>
        <dbReference type="EMBL" id="PSK91454.1"/>
    </source>
</evidence>
<evidence type="ECO:0000256" key="5">
    <source>
        <dbReference type="SAM" id="Phobius"/>
    </source>
</evidence>
<feature type="transmembrane region" description="Helical" evidence="5">
    <location>
        <begin position="363"/>
        <end position="387"/>
    </location>
</feature>
<evidence type="ECO:0000256" key="4">
    <source>
        <dbReference type="ARBA" id="ARBA00023136"/>
    </source>
</evidence>
<dbReference type="EMBL" id="PYGD01000005">
    <property type="protein sequence ID" value="PSK91454.1"/>
    <property type="molecule type" value="Genomic_DNA"/>
</dbReference>
<dbReference type="GO" id="GO:0016020">
    <property type="term" value="C:membrane"/>
    <property type="evidence" value="ECO:0007669"/>
    <property type="project" value="UniProtKB-SubCell"/>
</dbReference>
<feature type="transmembrane region" description="Helical" evidence="5">
    <location>
        <begin position="233"/>
        <end position="261"/>
    </location>
</feature>
<feature type="transmembrane region" description="Helical" evidence="5">
    <location>
        <begin position="94"/>
        <end position="110"/>
    </location>
</feature>
<dbReference type="InterPro" id="IPR007016">
    <property type="entry name" value="O-antigen_ligase-rel_domated"/>
</dbReference>
<dbReference type="InterPro" id="IPR051533">
    <property type="entry name" value="WaaL-like"/>
</dbReference>
<evidence type="ECO:0000259" key="6">
    <source>
        <dbReference type="Pfam" id="PF04932"/>
    </source>
</evidence>
<dbReference type="GO" id="GO:0016874">
    <property type="term" value="F:ligase activity"/>
    <property type="evidence" value="ECO:0007669"/>
    <property type="project" value="UniProtKB-KW"/>
</dbReference>
<dbReference type="PANTHER" id="PTHR37422:SF17">
    <property type="entry name" value="O-ANTIGEN LIGASE"/>
    <property type="match status" value="1"/>
</dbReference>
<keyword evidence="4 5" id="KW-0472">Membrane</keyword>
<name>A0A2P8D2K7_9BACT</name>
<keyword evidence="2 5" id="KW-0812">Transmembrane</keyword>
<dbReference type="Pfam" id="PF04932">
    <property type="entry name" value="Wzy_C"/>
    <property type="match status" value="1"/>
</dbReference>
<evidence type="ECO:0000313" key="8">
    <source>
        <dbReference type="Proteomes" id="UP000240572"/>
    </source>
</evidence>
<feature type="transmembrane region" description="Helical" evidence="5">
    <location>
        <begin position="273"/>
        <end position="291"/>
    </location>
</feature>
<feature type="domain" description="O-antigen ligase-related" evidence="6">
    <location>
        <begin position="232"/>
        <end position="380"/>
    </location>
</feature>
<feature type="transmembrane region" description="Helical" evidence="5">
    <location>
        <begin position="399"/>
        <end position="417"/>
    </location>
</feature>
<comment type="subcellular location">
    <subcellularLocation>
        <location evidence="1">Membrane</location>
        <topology evidence="1">Multi-pass membrane protein</topology>
    </subcellularLocation>
</comment>
<reference evidence="7 8" key="1">
    <citation type="submission" date="2018-03" db="EMBL/GenBank/DDBJ databases">
        <title>Genomic Encyclopedia of Type Strains, Phase III (KMG-III): the genomes of soil and plant-associated and newly described type strains.</title>
        <authorList>
            <person name="Whitman W."/>
        </authorList>
    </citation>
    <scope>NUCLEOTIDE SEQUENCE [LARGE SCALE GENOMIC DNA]</scope>
    <source>
        <strain evidence="7 8">CGMCC 1.12700</strain>
    </source>
</reference>
<feature type="transmembrane region" description="Helical" evidence="5">
    <location>
        <begin position="62"/>
        <end position="82"/>
    </location>
</feature>
<keyword evidence="8" id="KW-1185">Reference proteome</keyword>
<proteinExistence type="predicted"/>
<dbReference type="Proteomes" id="UP000240572">
    <property type="component" value="Unassembled WGS sequence"/>
</dbReference>
<protein>
    <submittedName>
        <fullName evidence="7">O-antigen ligase</fullName>
    </submittedName>
</protein>
<evidence type="ECO:0000256" key="1">
    <source>
        <dbReference type="ARBA" id="ARBA00004141"/>
    </source>
</evidence>
<organism evidence="7 8">
    <name type="scientific">Taibaiella chishuiensis</name>
    <dbReference type="NCBI Taxonomy" id="1434707"/>
    <lineage>
        <taxon>Bacteria</taxon>
        <taxon>Pseudomonadati</taxon>
        <taxon>Bacteroidota</taxon>
        <taxon>Chitinophagia</taxon>
        <taxon>Chitinophagales</taxon>
        <taxon>Chitinophagaceae</taxon>
        <taxon>Taibaiella</taxon>
    </lineage>
</organism>
<feature type="transmembrane region" description="Helical" evidence="5">
    <location>
        <begin position="146"/>
        <end position="168"/>
    </location>
</feature>
<keyword evidence="3 5" id="KW-1133">Transmembrane helix</keyword>
<accession>A0A2P8D2K7</accession>
<comment type="caution">
    <text evidence="7">The sequence shown here is derived from an EMBL/GenBank/DDBJ whole genome shotgun (WGS) entry which is preliminary data.</text>
</comment>
<feature type="transmembrane region" description="Helical" evidence="5">
    <location>
        <begin position="203"/>
        <end position="221"/>
    </location>
</feature>
<dbReference type="AlphaFoldDB" id="A0A2P8D2K7"/>
<feature type="transmembrane region" description="Helical" evidence="5">
    <location>
        <begin position="325"/>
        <end position="343"/>
    </location>
</feature>
<feature type="transmembrane region" description="Helical" evidence="5">
    <location>
        <begin position="423"/>
        <end position="442"/>
    </location>
</feature>
<evidence type="ECO:0000256" key="2">
    <source>
        <dbReference type="ARBA" id="ARBA00022692"/>
    </source>
</evidence>
<dbReference type="PANTHER" id="PTHR37422">
    <property type="entry name" value="TEICHURONIC ACID BIOSYNTHESIS PROTEIN TUAE"/>
    <property type="match status" value="1"/>
</dbReference>
<sequence length="453" mass="51824">MDRVLVIVIILIGVFRWASSRQANKSYLLVSVIVQTLPLAYGYTLVEFLSSDQSIGEFGNGIRLEVTSIFSIILILSGFTKLPRGAFTFRENKMIYLLLFFFLIAIVNPANPFRTAVLVPFSFLVQMLFLLKLIDANFSRAAVLRGVFDGLFITMVMQFILCMFYPVMGLTYFSTLFRGESALKWAERREGYTSAIGTFKHPSHMALFTLIAVTFFFSCYFNNYQKRRCLQAFAMAAVIIFLSYSRTTYIVTMAVVAILFVVRRGRGIFTPRIILRSLLLFSSILFVLYFTPLSELFLKSDSEVQVENRMIHWALGYESWRNSPYFGIGVNAHVFYMSHVLNFDPFGGKKVLDFFLTNPIHNIHLIVLVETGAIGLIVWICFFFGSIGRYSKSIRISSYPLRIFNLMYVGILISYFLYGFFGWAPFDASIFGTAIFLGHFALDKKTYLRKAVP</sequence>
<evidence type="ECO:0000256" key="3">
    <source>
        <dbReference type="ARBA" id="ARBA00022989"/>
    </source>
</evidence>
<dbReference type="RefSeq" id="WP_106523355.1">
    <property type="nucleotide sequence ID" value="NZ_PYGD01000005.1"/>
</dbReference>
<dbReference type="OrthoDB" id="1631746at2"/>
<keyword evidence="7" id="KW-0436">Ligase</keyword>
<feature type="transmembrane region" description="Helical" evidence="5">
    <location>
        <begin position="116"/>
        <end position="134"/>
    </location>
</feature>